<name>A0ABD3PH87_9STRA</name>
<dbReference type="AlphaFoldDB" id="A0ABD3PH87"/>
<accession>A0ABD3PH87</accession>
<sequence>YKTPAKLSSPPSPPPNHLISLTINFIRSIKSTTSPVTPLKFKAPSAHQKLQSCVTFQSTDRAPKAAKLNHFSEDNIEQYELKEIFSPEMINQKRAKLCTVCGRTVACCVWKSTIGFSCWKYCLDCQDDNFPDWRYEWNSFLSSCGVSLSQDQIAEIVARCSKNLTFEMPEFPLLSASDDSTCQINYPSVTDEIDRLSMLEDPYSSSLPALSDITFSPHNDPIGSPTNTPLKRKAVADLDRDDKKTLSSTNTDENAAISYCDTSQIDLSPAAENSTKHSAFLNIPATSKYYLSVDTVHGKFYVCAFCGEVPVRKDQNRAFTIGRWKEHESSVRHKQLVVRQEEIERIDAKKRLGNTELSTAERTILGNRTKNQTSVLSYFVIKQKRTPTSTETSILQREHQNPAPTNNSTSFNALSTKPLQTPTSAFTANNRNPSTCQGIVPKFRENEFQLNAEAFMLNGAISQDARYKMGLFAGKWYTVFAVKCSGVDGSIRHDKSFQCEHCFIIRSNNSQFTKIKALINRRGKSFRIASELITRVHLTSTDYSFMNSFTRTEDIWLSQRGCDLKRYVSSQMDYYKSVQKCPIKDDICGINNGNVSCEDKFLSQFVSMYQTNAHGIQCSLVTLLLKALVTKISGKRNVKYDDKVRNFFIALAASGNKQAYEFISGNLGQCMTLRHAKRMIAVRRSSPFIDLEDREIKNIIQNYIGTIREKFGDVNKRVVFTVGVDATVLVKTFQYSPQLEAIIGGVYPNHRIDVSGKSNDEISKVIKDCIDGKYGAMADEVKACVVSFQNTPVGMCPYLVVAGNAQTVNESNLFGKRMVTLSQEVTKSIRNSAVLNQTTDGVSCEVQWNMQTLLDFLLTNVCSLPDPNHNAKCCRFQLVGGSCAACIGNYVVDPFLLQEAGVAKELYRPQDYASDAVVLRLCSQDTLKKLIENDSADTELHHGESVQQ</sequence>
<protein>
    <submittedName>
        <fullName evidence="1">Uncharacterized protein</fullName>
    </submittedName>
</protein>
<evidence type="ECO:0000313" key="2">
    <source>
        <dbReference type="Proteomes" id="UP001516023"/>
    </source>
</evidence>
<dbReference type="Proteomes" id="UP001516023">
    <property type="component" value="Unassembled WGS sequence"/>
</dbReference>
<feature type="non-terminal residue" evidence="1">
    <location>
        <position position="1"/>
    </location>
</feature>
<organism evidence="1 2">
    <name type="scientific">Cyclotella cryptica</name>
    <dbReference type="NCBI Taxonomy" id="29204"/>
    <lineage>
        <taxon>Eukaryota</taxon>
        <taxon>Sar</taxon>
        <taxon>Stramenopiles</taxon>
        <taxon>Ochrophyta</taxon>
        <taxon>Bacillariophyta</taxon>
        <taxon>Coscinodiscophyceae</taxon>
        <taxon>Thalassiosirophycidae</taxon>
        <taxon>Stephanodiscales</taxon>
        <taxon>Stephanodiscaceae</taxon>
        <taxon>Cyclotella</taxon>
    </lineage>
</organism>
<comment type="caution">
    <text evidence="1">The sequence shown here is derived from an EMBL/GenBank/DDBJ whole genome shotgun (WGS) entry which is preliminary data.</text>
</comment>
<keyword evidence="2" id="KW-1185">Reference proteome</keyword>
<proteinExistence type="predicted"/>
<evidence type="ECO:0000313" key="1">
    <source>
        <dbReference type="EMBL" id="KAL3787408.1"/>
    </source>
</evidence>
<gene>
    <name evidence="1" type="ORF">HJC23_001805</name>
</gene>
<dbReference type="EMBL" id="JABMIG020000175">
    <property type="protein sequence ID" value="KAL3787408.1"/>
    <property type="molecule type" value="Genomic_DNA"/>
</dbReference>
<reference evidence="1 2" key="1">
    <citation type="journal article" date="2020" name="G3 (Bethesda)">
        <title>Improved Reference Genome for Cyclotella cryptica CCMP332, a Model for Cell Wall Morphogenesis, Salinity Adaptation, and Lipid Production in Diatoms (Bacillariophyta).</title>
        <authorList>
            <person name="Roberts W.R."/>
            <person name="Downey K.M."/>
            <person name="Ruck E.C."/>
            <person name="Traller J.C."/>
            <person name="Alverson A.J."/>
        </authorList>
    </citation>
    <scope>NUCLEOTIDE SEQUENCE [LARGE SCALE GENOMIC DNA]</scope>
    <source>
        <strain evidence="1 2">CCMP332</strain>
    </source>
</reference>